<keyword evidence="5" id="KW-1185">Reference proteome</keyword>
<gene>
    <name evidence="3" type="ORF">JHX88_07090</name>
    <name evidence="2" type="ORF">SAMN05421772_11229</name>
</gene>
<dbReference type="AlphaFoldDB" id="A0AA45W6B2"/>
<dbReference type="EMBL" id="FTOU01000012">
    <property type="protein sequence ID" value="SIT00759.1"/>
    <property type="molecule type" value="Genomic_DNA"/>
</dbReference>
<evidence type="ECO:0000313" key="5">
    <source>
        <dbReference type="Proteomes" id="UP001215549"/>
    </source>
</evidence>
<organism evidence="2 4">
    <name type="scientific">Paracoccus saliphilus</name>
    <dbReference type="NCBI Taxonomy" id="405559"/>
    <lineage>
        <taxon>Bacteria</taxon>
        <taxon>Pseudomonadati</taxon>
        <taxon>Pseudomonadota</taxon>
        <taxon>Alphaproteobacteria</taxon>
        <taxon>Rhodobacterales</taxon>
        <taxon>Paracoccaceae</taxon>
        <taxon>Paracoccus</taxon>
    </lineage>
</organism>
<protein>
    <submittedName>
        <fullName evidence="2">Uncharacterized protein</fullName>
    </submittedName>
</protein>
<sequence length="63" mass="6716">MDKSHNFSLVMTRLAWLVSGVPGPKGHRTGQPDNAEKTSCASRTATEQDKAERQGADFAADAA</sequence>
<dbReference type="Proteomes" id="UP000186216">
    <property type="component" value="Unassembled WGS sequence"/>
</dbReference>
<dbReference type="RefSeq" id="WP_141225875.1">
    <property type="nucleotide sequence ID" value="NZ_CP067140.1"/>
</dbReference>
<evidence type="ECO:0000313" key="3">
    <source>
        <dbReference type="EMBL" id="WCR04482.1"/>
    </source>
</evidence>
<reference evidence="2 4" key="1">
    <citation type="submission" date="2017-01" db="EMBL/GenBank/DDBJ databases">
        <authorList>
            <person name="Varghese N."/>
            <person name="Submissions S."/>
        </authorList>
    </citation>
    <scope>NUCLEOTIDE SEQUENCE [LARGE SCALE GENOMIC DNA]</scope>
    <source>
        <strain evidence="2 4">DSM 18447</strain>
    </source>
</reference>
<feature type="region of interest" description="Disordered" evidence="1">
    <location>
        <begin position="20"/>
        <end position="63"/>
    </location>
</feature>
<evidence type="ECO:0000313" key="2">
    <source>
        <dbReference type="EMBL" id="SIT00759.1"/>
    </source>
</evidence>
<feature type="compositionally biased region" description="Basic and acidic residues" evidence="1">
    <location>
        <begin position="46"/>
        <end position="55"/>
    </location>
</feature>
<dbReference type="Proteomes" id="UP001215549">
    <property type="component" value="Chromosome"/>
</dbReference>
<accession>A0AA45W6B2</accession>
<name>A0AA45W6B2_9RHOB</name>
<proteinExistence type="predicted"/>
<evidence type="ECO:0000256" key="1">
    <source>
        <dbReference type="SAM" id="MobiDB-lite"/>
    </source>
</evidence>
<reference evidence="3 5" key="2">
    <citation type="submission" date="2021-01" db="EMBL/GenBank/DDBJ databases">
        <title>Biogeographic distribution of Paracoccus.</title>
        <authorList>
            <person name="Hollensteiner J."/>
            <person name="Leineberger J."/>
            <person name="Brinkhoff T."/>
            <person name="Daniel R."/>
        </authorList>
    </citation>
    <scope>NUCLEOTIDE SEQUENCE [LARGE SCALE GENOMIC DNA]</scope>
    <source>
        <strain evidence="3 5">DSM 18447</strain>
    </source>
</reference>
<evidence type="ECO:0000313" key="4">
    <source>
        <dbReference type="Proteomes" id="UP000186216"/>
    </source>
</evidence>
<dbReference type="EMBL" id="CP067140">
    <property type="protein sequence ID" value="WCR04482.1"/>
    <property type="molecule type" value="Genomic_DNA"/>
</dbReference>